<dbReference type="AlphaFoldDB" id="A0A388LD19"/>
<feature type="region of interest" description="Disordered" evidence="2">
    <location>
        <begin position="185"/>
        <end position="223"/>
    </location>
</feature>
<feature type="region of interest" description="Disordered" evidence="2">
    <location>
        <begin position="293"/>
        <end position="322"/>
    </location>
</feature>
<evidence type="ECO:0000256" key="2">
    <source>
        <dbReference type="SAM" id="MobiDB-lite"/>
    </source>
</evidence>
<proteinExistence type="predicted"/>
<organism evidence="3 4">
    <name type="scientific">Chara braunii</name>
    <name type="common">Braun's stonewort</name>
    <dbReference type="NCBI Taxonomy" id="69332"/>
    <lineage>
        <taxon>Eukaryota</taxon>
        <taxon>Viridiplantae</taxon>
        <taxon>Streptophyta</taxon>
        <taxon>Charophyceae</taxon>
        <taxon>Charales</taxon>
        <taxon>Characeae</taxon>
        <taxon>Chara</taxon>
    </lineage>
</organism>
<reference evidence="3 4" key="1">
    <citation type="journal article" date="2018" name="Cell">
        <title>The Chara Genome: Secondary Complexity and Implications for Plant Terrestrialization.</title>
        <authorList>
            <person name="Nishiyama T."/>
            <person name="Sakayama H."/>
            <person name="Vries J.D."/>
            <person name="Buschmann H."/>
            <person name="Saint-Marcoux D."/>
            <person name="Ullrich K.K."/>
            <person name="Haas F.B."/>
            <person name="Vanderstraeten L."/>
            <person name="Becker D."/>
            <person name="Lang D."/>
            <person name="Vosolsobe S."/>
            <person name="Rombauts S."/>
            <person name="Wilhelmsson P.K.I."/>
            <person name="Janitza P."/>
            <person name="Kern R."/>
            <person name="Heyl A."/>
            <person name="Rumpler F."/>
            <person name="Villalobos L.I.A.C."/>
            <person name="Clay J.M."/>
            <person name="Skokan R."/>
            <person name="Toyoda A."/>
            <person name="Suzuki Y."/>
            <person name="Kagoshima H."/>
            <person name="Schijlen E."/>
            <person name="Tajeshwar N."/>
            <person name="Catarino B."/>
            <person name="Hetherington A.J."/>
            <person name="Saltykova A."/>
            <person name="Bonnot C."/>
            <person name="Breuninger H."/>
            <person name="Symeonidi A."/>
            <person name="Radhakrishnan G.V."/>
            <person name="Van Nieuwerburgh F."/>
            <person name="Deforce D."/>
            <person name="Chang C."/>
            <person name="Karol K.G."/>
            <person name="Hedrich R."/>
            <person name="Ulvskov P."/>
            <person name="Glockner G."/>
            <person name="Delwiche C.F."/>
            <person name="Petrasek J."/>
            <person name="Van de Peer Y."/>
            <person name="Friml J."/>
            <person name="Beilby M."/>
            <person name="Dolan L."/>
            <person name="Kohara Y."/>
            <person name="Sugano S."/>
            <person name="Fujiyama A."/>
            <person name="Delaux P.-M."/>
            <person name="Quint M."/>
            <person name="TheiBen G."/>
            <person name="Hagemann M."/>
            <person name="Harholt J."/>
            <person name="Dunand C."/>
            <person name="Zachgo S."/>
            <person name="Langdale J."/>
            <person name="Maumus F."/>
            <person name="Straeten D.V.D."/>
            <person name="Gould S.B."/>
            <person name="Rensing S.A."/>
        </authorList>
    </citation>
    <scope>NUCLEOTIDE SEQUENCE [LARGE SCALE GENOMIC DNA]</scope>
    <source>
        <strain evidence="3 4">S276</strain>
    </source>
</reference>
<dbReference type="Gramene" id="GBG80205">
    <property type="protein sequence ID" value="GBG80205"/>
    <property type="gene ID" value="CBR_g30571"/>
</dbReference>
<evidence type="ECO:0000256" key="1">
    <source>
        <dbReference type="SAM" id="Coils"/>
    </source>
</evidence>
<protein>
    <submittedName>
        <fullName evidence="3">Uncharacterized protein</fullName>
    </submittedName>
</protein>
<feature type="coiled-coil region" evidence="1">
    <location>
        <begin position="156"/>
        <end position="183"/>
    </location>
</feature>
<feature type="region of interest" description="Disordered" evidence="2">
    <location>
        <begin position="381"/>
        <end position="404"/>
    </location>
</feature>
<dbReference type="Proteomes" id="UP000265515">
    <property type="component" value="Unassembled WGS sequence"/>
</dbReference>
<accession>A0A388LD19</accession>
<feature type="coiled-coil region" evidence="1">
    <location>
        <begin position="235"/>
        <end position="283"/>
    </location>
</feature>
<keyword evidence="4" id="KW-1185">Reference proteome</keyword>
<keyword evidence="1" id="KW-0175">Coiled coil</keyword>
<dbReference type="EMBL" id="BFEA01000339">
    <property type="protein sequence ID" value="GBG80205.1"/>
    <property type="molecule type" value="Genomic_DNA"/>
</dbReference>
<evidence type="ECO:0000313" key="3">
    <source>
        <dbReference type="EMBL" id="GBG80205.1"/>
    </source>
</evidence>
<dbReference type="STRING" id="69332.A0A388LD19"/>
<gene>
    <name evidence="3" type="ORF">CBR_g30571</name>
</gene>
<evidence type="ECO:0000313" key="4">
    <source>
        <dbReference type="Proteomes" id="UP000265515"/>
    </source>
</evidence>
<comment type="caution">
    <text evidence="3">The sequence shown here is derived from an EMBL/GenBank/DDBJ whole genome shotgun (WGS) entry which is preliminary data.</text>
</comment>
<sequence>MVATSSATTNTNRQYVKGSGWFHTNQRVAVLEEHVALLKNWYDAEMAKLLAKRQEEEWLQKMQEEEERRLKEKQERERFQKELSDEWHAKFESACGALRSNSNRVDHELEKLKKQIEDLKISQRQGTSGASTSNPAIGNDALLARVLQEHEDLKSRFSLEVELRTLKQSREEALQEVETWKNEALKSGNKRSRLATSPSSGLKMPPTITPAPRKERSGADASKLQQLHNLEVDALKGLRLQEMNWRREAEQENERLKERRAKVERENAKLKEELAARDKVKRTPVSSFRERLDEADTAVGGTSSKTTKKKRGVGGNDDGRDNDCDAFLREARKEFCNLKKDDVMEICMKEGVKYTTLTETVAEIISKRADRAFGKKAVVEEISDDHSDDVQADGKSDGRDSGTS</sequence>
<name>A0A388LD19_CHABU</name>
<feature type="coiled-coil region" evidence="1">
    <location>
        <begin position="48"/>
        <end position="122"/>
    </location>
</feature>